<dbReference type="InterPro" id="IPR018535">
    <property type="entry name" value="DUF1996"/>
</dbReference>
<evidence type="ECO:0000313" key="3">
    <source>
        <dbReference type="Proteomes" id="UP000800035"/>
    </source>
</evidence>
<feature type="non-terminal residue" evidence="2">
    <location>
        <position position="1"/>
    </location>
</feature>
<proteinExistence type="predicted"/>
<dbReference type="OrthoDB" id="74764at2759"/>
<dbReference type="AlphaFoldDB" id="A0A6A5TK11"/>
<dbReference type="Pfam" id="PF09362">
    <property type="entry name" value="DUF1996"/>
    <property type="match status" value="1"/>
</dbReference>
<protein>
    <recommendedName>
        <fullName evidence="1">DUF1996 domain-containing protein</fullName>
    </recommendedName>
</protein>
<keyword evidence="3" id="KW-1185">Reference proteome</keyword>
<dbReference type="EMBL" id="ML977019">
    <property type="protein sequence ID" value="KAF1951156.1"/>
    <property type="molecule type" value="Genomic_DNA"/>
</dbReference>
<dbReference type="Proteomes" id="UP000800035">
    <property type="component" value="Unassembled WGS sequence"/>
</dbReference>
<sequence>IVRDRLDPTMTPGGVSSHVHTIVSGSDFALNFTYDDALGSGCTYCPLSQVKSS</sequence>
<organism evidence="2 3">
    <name type="scientific">Byssothecium circinans</name>
    <dbReference type="NCBI Taxonomy" id="147558"/>
    <lineage>
        <taxon>Eukaryota</taxon>
        <taxon>Fungi</taxon>
        <taxon>Dikarya</taxon>
        <taxon>Ascomycota</taxon>
        <taxon>Pezizomycotina</taxon>
        <taxon>Dothideomycetes</taxon>
        <taxon>Pleosporomycetidae</taxon>
        <taxon>Pleosporales</taxon>
        <taxon>Massarineae</taxon>
        <taxon>Massarinaceae</taxon>
        <taxon>Byssothecium</taxon>
    </lineage>
</organism>
<evidence type="ECO:0000313" key="2">
    <source>
        <dbReference type="EMBL" id="KAF1951156.1"/>
    </source>
</evidence>
<gene>
    <name evidence="2" type="ORF">CC80DRAFT_374802</name>
</gene>
<feature type="domain" description="DUF1996" evidence="1">
    <location>
        <begin position="7"/>
        <end position="52"/>
    </location>
</feature>
<name>A0A6A5TK11_9PLEO</name>
<accession>A0A6A5TK11</accession>
<feature type="non-terminal residue" evidence="2">
    <location>
        <position position="53"/>
    </location>
</feature>
<reference evidence="2" key="1">
    <citation type="journal article" date="2020" name="Stud. Mycol.">
        <title>101 Dothideomycetes genomes: a test case for predicting lifestyles and emergence of pathogens.</title>
        <authorList>
            <person name="Haridas S."/>
            <person name="Albert R."/>
            <person name="Binder M."/>
            <person name="Bloem J."/>
            <person name="Labutti K."/>
            <person name="Salamov A."/>
            <person name="Andreopoulos B."/>
            <person name="Baker S."/>
            <person name="Barry K."/>
            <person name="Bills G."/>
            <person name="Bluhm B."/>
            <person name="Cannon C."/>
            <person name="Castanera R."/>
            <person name="Culley D."/>
            <person name="Daum C."/>
            <person name="Ezra D."/>
            <person name="Gonzalez J."/>
            <person name="Henrissat B."/>
            <person name="Kuo A."/>
            <person name="Liang C."/>
            <person name="Lipzen A."/>
            <person name="Lutzoni F."/>
            <person name="Magnuson J."/>
            <person name="Mondo S."/>
            <person name="Nolan M."/>
            <person name="Ohm R."/>
            <person name="Pangilinan J."/>
            <person name="Park H.-J."/>
            <person name="Ramirez L."/>
            <person name="Alfaro M."/>
            <person name="Sun H."/>
            <person name="Tritt A."/>
            <person name="Yoshinaga Y."/>
            <person name="Zwiers L.-H."/>
            <person name="Turgeon B."/>
            <person name="Goodwin S."/>
            <person name="Spatafora J."/>
            <person name="Crous P."/>
            <person name="Grigoriev I."/>
        </authorList>
    </citation>
    <scope>NUCLEOTIDE SEQUENCE</scope>
    <source>
        <strain evidence="2">CBS 675.92</strain>
    </source>
</reference>
<evidence type="ECO:0000259" key="1">
    <source>
        <dbReference type="Pfam" id="PF09362"/>
    </source>
</evidence>